<dbReference type="InterPro" id="IPR000483">
    <property type="entry name" value="Cys-rich_flank_reg_C"/>
</dbReference>
<evidence type="ECO:0000256" key="15">
    <source>
        <dbReference type="SAM" id="SignalP"/>
    </source>
</evidence>
<evidence type="ECO:0000256" key="14">
    <source>
        <dbReference type="SAM" id="MobiDB-lite"/>
    </source>
</evidence>
<evidence type="ECO:0000313" key="18">
    <source>
        <dbReference type="Proteomes" id="UP000694388"/>
    </source>
</evidence>
<sequence>MEIVFLSILLAGFMAKSQECPTHCSCQNLSPSLSTVCAKIGLLFVPSNINRQTVELRLGDNFITTVRKQDFANMSLLADLTLSRNTISHVTPTAFADLTSLTFMHLDYNRLTNIADDVFHGLSSLRHLIISNNQLNKVSEGAFDYFLTTLEDLDLAYNNLVYVPWDAIAKMTALHTLSLDHNMIDHIVAGTFTHLHKLARLDMTSNKLQKLPPDPLFSRLQHLTSPSMNVDQPLILRFGGNPLHCNCELLWLRRLTHESNLETCASPSHLVARYFWSVPEHDFVCDKPLITHHTAYLNILEGQRATFRCRAIGDPEPLVHWAAPDERVLSNSTRLLIYDNGTLDILVTTTRDDGKFTCIASNPAGEATASIRLSIIHLPHVPMNNNSMHRAQEPDPGLSDITGSAKSVHAASAAAANTSDTKAFLNRRVLATGVTSSSAVIKWSVGKTIWDVKMYQLQYNSSADDTLMYSGGGTRAPSSSFPIPDKAPPSRLRGCGQKEEVKLRGGVCRLR</sequence>
<dbReference type="InterPro" id="IPR003598">
    <property type="entry name" value="Ig_sub2"/>
</dbReference>
<protein>
    <submittedName>
        <fullName evidence="17">Leucine rich repeat and fibronectin type III domain containing 2</fullName>
    </submittedName>
</protein>
<evidence type="ECO:0000256" key="4">
    <source>
        <dbReference type="ARBA" id="ARBA00022729"/>
    </source>
</evidence>
<keyword evidence="11" id="KW-0393">Immunoglobulin domain</keyword>
<dbReference type="SMART" id="SM00369">
    <property type="entry name" value="LRR_TYP"/>
    <property type="match status" value="6"/>
</dbReference>
<dbReference type="OMA" id="SEMICIP"/>
<dbReference type="Gene3D" id="2.60.40.10">
    <property type="entry name" value="Immunoglobulins"/>
    <property type="match status" value="1"/>
</dbReference>
<dbReference type="InterPro" id="IPR001611">
    <property type="entry name" value="Leu-rich_rpt"/>
</dbReference>
<dbReference type="InterPro" id="IPR013783">
    <property type="entry name" value="Ig-like_fold"/>
</dbReference>
<evidence type="ECO:0000256" key="8">
    <source>
        <dbReference type="ARBA" id="ARBA00023136"/>
    </source>
</evidence>
<evidence type="ECO:0000256" key="11">
    <source>
        <dbReference type="ARBA" id="ARBA00023319"/>
    </source>
</evidence>
<keyword evidence="6" id="KW-1133">Transmembrane helix</keyword>
<dbReference type="GeneTree" id="ENSGT00940000156417"/>
<comment type="similarity">
    <text evidence="13">Belongs to the LRFN family.</text>
</comment>
<accession>A0A8C4Q0B7</accession>
<dbReference type="SMART" id="SM00082">
    <property type="entry name" value="LRRCT"/>
    <property type="match status" value="1"/>
</dbReference>
<evidence type="ECO:0000256" key="1">
    <source>
        <dbReference type="ARBA" id="ARBA00004479"/>
    </source>
</evidence>
<feature type="domain" description="Ig-like" evidence="16">
    <location>
        <begin position="288"/>
        <end position="374"/>
    </location>
</feature>
<dbReference type="Pfam" id="PF07679">
    <property type="entry name" value="I-set"/>
    <property type="match status" value="1"/>
</dbReference>
<dbReference type="Ensembl" id="ENSEBUT00000008556.1">
    <property type="protein sequence ID" value="ENSEBUP00000008064.1"/>
    <property type="gene ID" value="ENSEBUG00000005248.1"/>
</dbReference>
<evidence type="ECO:0000256" key="7">
    <source>
        <dbReference type="ARBA" id="ARBA00023018"/>
    </source>
</evidence>
<evidence type="ECO:0000256" key="13">
    <source>
        <dbReference type="ARBA" id="ARBA00038433"/>
    </source>
</evidence>
<dbReference type="InterPro" id="IPR003591">
    <property type="entry name" value="Leu-rich_rpt_typical-subtyp"/>
</dbReference>
<keyword evidence="9" id="KW-1015">Disulfide bond</keyword>
<keyword evidence="3" id="KW-0812">Transmembrane</keyword>
<evidence type="ECO:0000313" key="17">
    <source>
        <dbReference type="Ensembl" id="ENSEBUP00000008064.1"/>
    </source>
</evidence>
<reference evidence="17" key="1">
    <citation type="submission" date="2025-05" db="UniProtKB">
        <authorList>
            <consortium name="Ensembl"/>
        </authorList>
    </citation>
    <scope>IDENTIFICATION</scope>
</reference>
<dbReference type="GO" id="GO:0016020">
    <property type="term" value="C:membrane"/>
    <property type="evidence" value="ECO:0007669"/>
    <property type="project" value="UniProtKB-SubCell"/>
</dbReference>
<evidence type="ECO:0000256" key="12">
    <source>
        <dbReference type="ARBA" id="ARBA00034103"/>
    </source>
</evidence>
<dbReference type="Gene3D" id="3.80.10.10">
    <property type="entry name" value="Ribonuclease Inhibitor"/>
    <property type="match status" value="2"/>
</dbReference>
<dbReference type="SMART" id="SM00409">
    <property type="entry name" value="IG"/>
    <property type="match status" value="1"/>
</dbReference>
<dbReference type="PROSITE" id="PS50835">
    <property type="entry name" value="IG_LIKE"/>
    <property type="match status" value="1"/>
</dbReference>
<dbReference type="Proteomes" id="UP000694388">
    <property type="component" value="Unplaced"/>
</dbReference>
<feature type="signal peptide" evidence="15">
    <location>
        <begin position="1"/>
        <end position="17"/>
    </location>
</feature>
<dbReference type="SUPFAM" id="SSF48726">
    <property type="entry name" value="Immunoglobulin"/>
    <property type="match status" value="1"/>
</dbReference>
<keyword evidence="8" id="KW-0472">Membrane</keyword>
<keyword evidence="4 15" id="KW-0732">Signal</keyword>
<evidence type="ECO:0000256" key="3">
    <source>
        <dbReference type="ARBA" id="ARBA00022692"/>
    </source>
</evidence>
<dbReference type="InterPro" id="IPR036179">
    <property type="entry name" value="Ig-like_dom_sf"/>
</dbReference>
<dbReference type="InterPro" id="IPR032675">
    <property type="entry name" value="LRR_dom_sf"/>
</dbReference>
<dbReference type="PANTHER" id="PTHR45842">
    <property type="entry name" value="SYNAPTIC ADHESION-LIKE MOLECULE SALM"/>
    <property type="match status" value="1"/>
</dbReference>
<evidence type="ECO:0000256" key="5">
    <source>
        <dbReference type="ARBA" id="ARBA00022737"/>
    </source>
</evidence>
<keyword evidence="2" id="KW-0433">Leucine-rich repeat</keyword>
<evidence type="ECO:0000256" key="6">
    <source>
        <dbReference type="ARBA" id="ARBA00022989"/>
    </source>
</evidence>
<dbReference type="InterPro" id="IPR003599">
    <property type="entry name" value="Ig_sub"/>
</dbReference>
<keyword evidence="5" id="KW-0677">Repeat</keyword>
<dbReference type="Pfam" id="PF13855">
    <property type="entry name" value="LRR_8"/>
    <property type="match status" value="2"/>
</dbReference>
<evidence type="ECO:0000256" key="10">
    <source>
        <dbReference type="ARBA" id="ARBA00023180"/>
    </source>
</evidence>
<feature type="chain" id="PRO_5044680492" evidence="15">
    <location>
        <begin position="18"/>
        <end position="511"/>
    </location>
</feature>
<dbReference type="InterPro" id="IPR013098">
    <property type="entry name" value="Ig_I-set"/>
</dbReference>
<keyword evidence="10" id="KW-0325">Glycoprotein</keyword>
<dbReference type="SMART" id="SM00408">
    <property type="entry name" value="IGc2"/>
    <property type="match status" value="1"/>
</dbReference>
<dbReference type="Ensembl" id="ENSEBUT00000008572.1">
    <property type="protein sequence ID" value="ENSEBUP00000008080.1"/>
    <property type="gene ID" value="ENSEBUG00000005248.1"/>
</dbReference>
<evidence type="ECO:0000256" key="9">
    <source>
        <dbReference type="ARBA" id="ARBA00023157"/>
    </source>
</evidence>
<dbReference type="InterPro" id="IPR050467">
    <property type="entry name" value="LRFN"/>
</dbReference>
<feature type="region of interest" description="Disordered" evidence="14">
    <location>
        <begin position="473"/>
        <end position="493"/>
    </location>
</feature>
<keyword evidence="7" id="KW-0770">Synapse</keyword>
<dbReference type="InterPro" id="IPR007110">
    <property type="entry name" value="Ig-like_dom"/>
</dbReference>
<keyword evidence="18" id="KW-1185">Reference proteome</keyword>
<comment type="subcellular location">
    <subcellularLocation>
        <location evidence="1">Membrane</location>
        <topology evidence="1">Single-pass type I membrane protein</topology>
    </subcellularLocation>
    <subcellularLocation>
        <location evidence="12">Synapse</location>
    </subcellularLocation>
</comment>
<dbReference type="AlphaFoldDB" id="A0A8C4Q0B7"/>
<dbReference type="FunFam" id="2.60.40.10:FF:000091">
    <property type="entry name" value="Leucine-rich repeat and fibronectin type III domain-containing protein 1"/>
    <property type="match status" value="1"/>
</dbReference>
<dbReference type="PANTHER" id="PTHR45842:SF12">
    <property type="entry name" value="KEKKON 5, ISOFORM A"/>
    <property type="match status" value="1"/>
</dbReference>
<name>A0A8C4Q0B7_EPTBU</name>
<dbReference type="GO" id="GO:0045202">
    <property type="term" value="C:synapse"/>
    <property type="evidence" value="ECO:0007669"/>
    <property type="project" value="UniProtKB-SubCell"/>
</dbReference>
<evidence type="ECO:0000256" key="2">
    <source>
        <dbReference type="ARBA" id="ARBA00022614"/>
    </source>
</evidence>
<evidence type="ECO:0000259" key="16">
    <source>
        <dbReference type="PROSITE" id="PS50835"/>
    </source>
</evidence>
<proteinExistence type="inferred from homology"/>
<dbReference type="SUPFAM" id="SSF52058">
    <property type="entry name" value="L domain-like"/>
    <property type="match status" value="1"/>
</dbReference>
<organism evidence="17 18">
    <name type="scientific">Eptatretus burgeri</name>
    <name type="common">Inshore hagfish</name>
    <dbReference type="NCBI Taxonomy" id="7764"/>
    <lineage>
        <taxon>Eukaryota</taxon>
        <taxon>Metazoa</taxon>
        <taxon>Chordata</taxon>
        <taxon>Craniata</taxon>
        <taxon>Vertebrata</taxon>
        <taxon>Cyclostomata</taxon>
        <taxon>Myxini</taxon>
        <taxon>Myxiniformes</taxon>
        <taxon>Myxinidae</taxon>
        <taxon>Eptatretinae</taxon>
        <taxon>Eptatretus</taxon>
    </lineage>
</organism>
<dbReference type="FunFam" id="3.80.10.10:FF:000019">
    <property type="entry name" value="leucine-rich repeat and fibronectin type III domain-containing protein 1"/>
    <property type="match status" value="1"/>
</dbReference>